<dbReference type="AlphaFoldDB" id="A0A0A8Y4R3"/>
<organism evidence="1">
    <name type="scientific">Arundo donax</name>
    <name type="common">Giant reed</name>
    <name type="synonym">Donax arundinaceus</name>
    <dbReference type="NCBI Taxonomy" id="35708"/>
    <lineage>
        <taxon>Eukaryota</taxon>
        <taxon>Viridiplantae</taxon>
        <taxon>Streptophyta</taxon>
        <taxon>Embryophyta</taxon>
        <taxon>Tracheophyta</taxon>
        <taxon>Spermatophyta</taxon>
        <taxon>Magnoliopsida</taxon>
        <taxon>Liliopsida</taxon>
        <taxon>Poales</taxon>
        <taxon>Poaceae</taxon>
        <taxon>PACMAD clade</taxon>
        <taxon>Arundinoideae</taxon>
        <taxon>Arundineae</taxon>
        <taxon>Arundo</taxon>
    </lineage>
</organism>
<name>A0A0A8Y4R3_ARUDO</name>
<proteinExistence type="predicted"/>
<protein>
    <submittedName>
        <fullName evidence="1">Uncharacterized protein</fullName>
    </submittedName>
</protein>
<accession>A0A0A8Y4R3</accession>
<evidence type="ECO:0000313" key="1">
    <source>
        <dbReference type="EMBL" id="JAD19658.1"/>
    </source>
</evidence>
<reference evidence="1" key="2">
    <citation type="journal article" date="2015" name="Data Brief">
        <title>Shoot transcriptome of the giant reed, Arundo donax.</title>
        <authorList>
            <person name="Barrero R.A."/>
            <person name="Guerrero F.D."/>
            <person name="Moolhuijzen P."/>
            <person name="Goolsby J.A."/>
            <person name="Tidwell J."/>
            <person name="Bellgard S.E."/>
            <person name="Bellgard M.I."/>
        </authorList>
    </citation>
    <scope>NUCLEOTIDE SEQUENCE</scope>
    <source>
        <tissue evidence="1">Shoot tissue taken approximately 20 cm above the soil surface</tissue>
    </source>
</reference>
<sequence>MIMRPGYTSKEHESAISKCLDFF</sequence>
<reference evidence="1" key="1">
    <citation type="submission" date="2014-09" db="EMBL/GenBank/DDBJ databases">
        <authorList>
            <person name="Magalhaes I.L.F."/>
            <person name="Oliveira U."/>
            <person name="Santos F.R."/>
            <person name="Vidigal T.H.D.A."/>
            <person name="Brescovit A.D."/>
            <person name="Santos A.J."/>
        </authorList>
    </citation>
    <scope>NUCLEOTIDE SEQUENCE</scope>
    <source>
        <tissue evidence="1">Shoot tissue taken approximately 20 cm above the soil surface</tissue>
    </source>
</reference>
<dbReference type="EMBL" id="GBRH01278237">
    <property type="protein sequence ID" value="JAD19658.1"/>
    <property type="molecule type" value="Transcribed_RNA"/>
</dbReference>